<dbReference type="EMBL" id="FNBS01000017">
    <property type="protein sequence ID" value="SDF59813.1"/>
    <property type="molecule type" value="Genomic_DNA"/>
</dbReference>
<evidence type="ECO:0000256" key="3">
    <source>
        <dbReference type="ARBA" id="ARBA00022475"/>
    </source>
</evidence>
<feature type="transmembrane region" description="Helical" evidence="7">
    <location>
        <begin position="221"/>
        <end position="242"/>
    </location>
</feature>
<feature type="transmembrane region" description="Helical" evidence="7">
    <location>
        <begin position="103"/>
        <end position="128"/>
    </location>
</feature>
<dbReference type="CDD" id="cd06261">
    <property type="entry name" value="TM_PBP2"/>
    <property type="match status" value="1"/>
</dbReference>
<dbReference type="NCBIfam" id="NF045476">
    <property type="entry name" value="Opp4C"/>
    <property type="match status" value="1"/>
</dbReference>
<evidence type="ECO:0000313" key="9">
    <source>
        <dbReference type="EMBL" id="SDF59813.1"/>
    </source>
</evidence>
<dbReference type="PROSITE" id="PS50928">
    <property type="entry name" value="ABC_TM1"/>
    <property type="match status" value="1"/>
</dbReference>
<dbReference type="InterPro" id="IPR025966">
    <property type="entry name" value="OppC_N"/>
</dbReference>
<evidence type="ECO:0000259" key="8">
    <source>
        <dbReference type="PROSITE" id="PS50928"/>
    </source>
</evidence>
<proteinExistence type="inferred from homology"/>
<dbReference type="Gene3D" id="1.10.3720.10">
    <property type="entry name" value="MetI-like"/>
    <property type="match status" value="1"/>
</dbReference>
<dbReference type="PANTHER" id="PTHR43386:SF1">
    <property type="entry name" value="D,D-DIPEPTIDE TRANSPORT SYSTEM PERMEASE PROTEIN DDPC-RELATED"/>
    <property type="match status" value="1"/>
</dbReference>
<keyword evidence="3" id="KW-1003">Cell membrane</keyword>
<evidence type="ECO:0000256" key="6">
    <source>
        <dbReference type="ARBA" id="ARBA00023136"/>
    </source>
</evidence>
<feature type="transmembrane region" description="Helical" evidence="7">
    <location>
        <begin position="171"/>
        <end position="190"/>
    </location>
</feature>
<dbReference type="InterPro" id="IPR053523">
    <property type="entry name" value="Oligopeptide_permease_AppC"/>
</dbReference>
<dbReference type="AlphaFoldDB" id="A0A1G7MDK2"/>
<keyword evidence="5 7" id="KW-1133">Transmembrane helix</keyword>
<dbReference type="InterPro" id="IPR000515">
    <property type="entry name" value="MetI-like"/>
</dbReference>
<organism evidence="9 10">
    <name type="scientific">Thermoanaerobacter thermohydrosulfuricus</name>
    <name type="common">Clostridium thermohydrosulfuricum</name>
    <dbReference type="NCBI Taxonomy" id="1516"/>
    <lineage>
        <taxon>Bacteria</taxon>
        <taxon>Bacillati</taxon>
        <taxon>Bacillota</taxon>
        <taxon>Clostridia</taxon>
        <taxon>Thermoanaerobacterales</taxon>
        <taxon>Thermoanaerobacteraceae</taxon>
        <taxon>Thermoanaerobacter</taxon>
    </lineage>
</organism>
<feature type="transmembrane region" description="Helical" evidence="7">
    <location>
        <begin position="40"/>
        <end position="61"/>
    </location>
</feature>
<keyword evidence="4 7" id="KW-0812">Transmembrane</keyword>
<evidence type="ECO:0000256" key="4">
    <source>
        <dbReference type="ARBA" id="ARBA00022692"/>
    </source>
</evidence>
<evidence type="ECO:0000256" key="1">
    <source>
        <dbReference type="ARBA" id="ARBA00004651"/>
    </source>
</evidence>
<comment type="similarity">
    <text evidence="7">Belongs to the binding-protein-dependent transport system permease family.</text>
</comment>
<dbReference type="RefSeq" id="WP_074592375.1">
    <property type="nucleotide sequence ID" value="NZ_FNBS01000017.1"/>
</dbReference>
<accession>A0A1G7MDK2</accession>
<evidence type="ECO:0000256" key="2">
    <source>
        <dbReference type="ARBA" id="ARBA00022448"/>
    </source>
</evidence>
<dbReference type="Proteomes" id="UP000183404">
    <property type="component" value="Unassembled WGS sequence"/>
</dbReference>
<protein>
    <submittedName>
        <fullName evidence="9">Peptide/nickel transport system permease protein</fullName>
    </submittedName>
</protein>
<dbReference type="InterPro" id="IPR050366">
    <property type="entry name" value="BP-dependent_transpt_permease"/>
</dbReference>
<sequence length="312" mass="34517">MVSIFLSVAFNYTTNQKKNNLKKAPSIWRDAFHRFLKNKYAILGLVILTFMFLFSFVGPYFSPYLDAKIDVSKGNQPPSTEHWLGTDNLGRDVLLRLMLAGRISLTIGIAATLIIVLIGGMLGSIAGYYGGWLDVIIMRLADIIYAMPGLPILIMLGAIMSDLKIPPPQRIYYVMFILGFISWVGLARLIRSQILSLKEQEFMLATEVLGLRDSKKIIKHLFPNVLPTVIVSATLGVAGAILSESALSFLGLGVIPPTPSWGYMLSAANNMIDFAKRPWLWIPPGVAIMLTVVAINFIGDALRDAFDPRQKI</sequence>
<feature type="domain" description="ABC transmembrane type-1" evidence="8">
    <location>
        <begin position="101"/>
        <end position="299"/>
    </location>
</feature>
<feature type="transmembrane region" description="Helical" evidence="7">
    <location>
        <begin position="140"/>
        <end position="159"/>
    </location>
</feature>
<gene>
    <name evidence="9" type="ORF">SAMN04244560_00956</name>
</gene>
<keyword evidence="6 7" id="KW-0472">Membrane</keyword>
<dbReference type="GO" id="GO:0005886">
    <property type="term" value="C:plasma membrane"/>
    <property type="evidence" value="ECO:0007669"/>
    <property type="project" value="UniProtKB-SubCell"/>
</dbReference>
<evidence type="ECO:0000256" key="7">
    <source>
        <dbReference type="RuleBase" id="RU363032"/>
    </source>
</evidence>
<evidence type="ECO:0000313" key="10">
    <source>
        <dbReference type="Proteomes" id="UP000183404"/>
    </source>
</evidence>
<reference evidence="9 10" key="1">
    <citation type="submission" date="2016-10" db="EMBL/GenBank/DDBJ databases">
        <authorList>
            <person name="de Groot N.N."/>
        </authorList>
    </citation>
    <scope>NUCLEOTIDE SEQUENCE [LARGE SCALE GENOMIC DNA]</scope>
    <source>
        <strain evidence="9 10">DSM 569</strain>
    </source>
</reference>
<keyword evidence="2 7" id="KW-0813">Transport</keyword>
<dbReference type="InterPro" id="IPR035906">
    <property type="entry name" value="MetI-like_sf"/>
</dbReference>
<dbReference type="Pfam" id="PF00528">
    <property type="entry name" value="BPD_transp_1"/>
    <property type="match status" value="1"/>
</dbReference>
<feature type="transmembrane region" description="Helical" evidence="7">
    <location>
        <begin position="279"/>
        <end position="302"/>
    </location>
</feature>
<name>A0A1G7MDK2_THETY</name>
<comment type="subcellular location">
    <subcellularLocation>
        <location evidence="1 7">Cell membrane</location>
        <topology evidence="1 7">Multi-pass membrane protein</topology>
    </subcellularLocation>
</comment>
<dbReference type="Pfam" id="PF12911">
    <property type="entry name" value="OppC_N"/>
    <property type="match status" value="1"/>
</dbReference>
<dbReference type="SUPFAM" id="SSF161098">
    <property type="entry name" value="MetI-like"/>
    <property type="match status" value="1"/>
</dbReference>
<dbReference type="GO" id="GO:0055085">
    <property type="term" value="P:transmembrane transport"/>
    <property type="evidence" value="ECO:0007669"/>
    <property type="project" value="InterPro"/>
</dbReference>
<evidence type="ECO:0000256" key="5">
    <source>
        <dbReference type="ARBA" id="ARBA00022989"/>
    </source>
</evidence>
<dbReference type="PANTHER" id="PTHR43386">
    <property type="entry name" value="OLIGOPEPTIDE TRANSPORT SYSTEM PERMEASE PROTEIN APPC"/>
    <property type="match status" value="1"/>
</dbReference>